<gene>
    <name evidence="1" type="ORF">L1987_80758</name>
</gene>
<evidence type="ECO:0000313" key="2">
    <source>
        <dbReference type="Proteomes" id="UP001056120"/>
    </source>
</evidence>
<accession>A0ACB8YMY7</accession>
<dbReference type="EMBL" id="CM042044">
    <property type="protein sequence ID" value="KAI3687067.1"/>
    <property type="molecule type" value="Genomic_DNA"/>
</dbReference>
<name>A0ACB8YMY7_9ASTR</name>
<reference evidence="1 2" key="2">
    <citation type="journal article" date="2022" name="Mol. Ecol. Resour.">
        <title>The genomes of chicory, endive, great burdock and yacon provide insights into Asteraceae paleo-polyploidization history and plant inulin production.</title>
        <authorList>
            <person name="Fan W."/>
            <person name="Wang S."/>
            <person name="Wang H."/>
            <person name="Wang A."/>
            <person name="Jiang F."/>
            <person name="Liu H."/>
            <person name="Zhao H."/>
            <person name="Xu D."/>
            <person name="Zhang Y."/>
        </authorList>
    </citation>
    <scope>NUCLEOTIDE SEQUENCE [LARGE SCALE GENOMIC DNA]</scope>
    <source>
        <strain evidence="2">cv. Yunnan</strain>
        <tissue evidence="1">Leaves</tissue>
    </source>
</reference>
<sequence>MESAARVALLLNNTLSADGEVRRSATRALDELCGENQGQSIAAATYLKNFTRRNTIEASRVSKEFKDVLVRSLLQAQPAILKVLIEVVCVQFMIIQIWVDSWFRPIVDVHFVKHDLWHELVPELRLVIQDSDLVNKSGNSRWKTINALTLLQSVVRPFQYFLNPKLAKEPVPPQLGLIAQDILVPMVSLFHQFVEDLCIQNKAEMEAEKSLLIMSKCIYYAVRSHMPYALVPLLPSLCHDLVHILHSLNFQDGGSSENGYTLRLKTGKRTLLIFCALITRHRKFSDKLMPDIINSVVKLLNLKIDFSKLDNLAERIVSLAFDVISRLLETGPGWRLVSPHFSSLLESAIFPAIIMNEKDVTEWEEDPDEYIRKNLPSELEEISGWREDLFTPRKSALNLLGVISISKGPPVVGSVTSKRKKGEKNKQKGRSCMGELLVLPFLSKFPIPSDVNTPVTNKAINDEPYLWAVSCRSIRAVTCRSIAAFGVQELSIDDCSLGAPDRVKDKVG</sequence>
<evidence type="ECO:0000313" key="1">
    <source>
        <dbReference type="EMBL" id="KAI3687067.1"/>
    </source>
</evidence>
<dbReference type="Proteomes" id="UP001056120">
    <property type="component" value="Linkage Group LG27"/>
</dbReference>
<organism evidence="1 2">
    <name type="scientific">Smallanthus sonchifolius</name>
    <dbReference type="NCBI Taxonomy" id="185202"/>
    <lineage>
        <taxon>Eukaryota</taxon>
        <taxon>Viridiplantae</taxon>
        <taxon>Streptophyta</taxon>
        <taxon>Embryophyta</taxon>
        <taxon>Tracheophyta</taxon>
        <taxon>Spermatophyta</taxon>
        <taxon>Magnoliopsida</taxon>
        <taxon>eudicotyledons</taxon>
        <taxon>Gunneridae</taxon>
        <taxon>Pentapetalae</taxon>
        <taxon>asterids</taxon>
        <taxon>campanulids</taxon>
        <taxon>Asterales</taxon>
        <taxon>Asteraceae</taxon>
        <taxon>Asteroideae</taxon>
        <taxon>Heliantheae alliance</taxon>
        <taxon>Millerieae</taxon>
        <taxon>Smallanthus</taxon>
    </lineage>
</organism>
<keyword evidence="2" id="KW-1185">Reference proteome</keyword>
<protein>
    <submittedName>
        <fullName evidence="1">Uncharacterized protein</fullName>
    </submittedName>
</protein>
<proteinExistence type="predicted"/>
<comment type="caution">
    <text evidence="1">The sequence shown here is derived from an EMBL/GenBank/DDBJ whole genome shotgun (WGS) entry which is preliminary data.</text>
</comment>
<reference evidence="2" key="1">
    <citation type="journal article" date="2022" name="Mol. Ecol. Resour.">
        <title>The genomes of chicory, endive, great burdock and yacon provide insights into Asteraceae palaeo-polyploidization history and plant inulin production.</title>
        <authorList>
            <person name="Fan W."/>
            <person name="Wang S."/>
            <person name="Wang H."/>
            <person name="Wang A."/>
            <person name="Jiang F."/>
            <person name="Liu H."/>
            <person name="Zhao H."/>
            <person name="Xu D."/>
            <person name="Zhang Y."/>
        </authorList>
    </citation>
    <scope>NUCLEOTIDE SEQUENCE [LARGE SCALE GENOMIC DNA]</scope>
    <source>
        <strain evidence="2">cv. Yunnan</strain>
    </source>
</reference>